<reference evidence="2 3" key="1">
    <citation type="submission" date="2023-05" db="EMBL/GenBank/DDBJ databases">
        <title>B98-5 Cell Line De Novo Hybrid Assembly: An Optical Mapping Approach.</title>
        <authorList>
            <person name="Kananen K."/>
            <person name="Auerbach J.A."/>
            <person name="Kautto E."/>
            <person name="Blachly J.S."/>
        </authorList>
    </citation>
    <scope>NUCLEOTIDE SEQUENCE [LARGE SCALE GENOMIC DNA]</scope>
    <source>
        <strain evidence="2">B95-8</strain>
        <tissue evidence="2">Cell line</tissue>
    </source>
</reference>
<evidence type="ECO:0000313" key="3">
    <source>
        <dbReference type="Proteomes" id="UP001266305"/>
    </source>
</evidence>
<feature type="compositionally biased region" description="Basic and acidic residues" evidence="1">
    <location>
        <begin position="60"/>
        <end position="75"/>
    </location>
</feature>
<feature type="non-terminal residue" evidence="2">
    <location>
        <position position="91"/>
    </location>
</feature>
<evidence type="ECO:0000313" key="2">
    <source>
        <dbReference type="EMBL" id="KAK2088118.1"/>
    </source>
</evidence>
<dbReference type="EMBL" id="JASSZA010000019">
    <property type="protein sequence ID" value="KAK2088118.1"/>
    <property type="molecule type" value="Genomic_DNA"/>
</dbReference>
<gene>
    <name evidence="2" type="ORF">P7K49_034025</name>
</gene>
<sequence>MASTDIRSVGRLRGQRASAETESGCYVNFCLLELAGAGSFEPGKAGISWVPLRKQSQCHTAKEARQPQVERHFLRDQPSAGSEQRHYFQAP</sequence>
<comment type="caution">
    <text evidence="2">The sequence shown here is derived from an EMBL/GenBank/DDBJ whole genome shotgun (WGS) entry which is preliminary data.</text>
</comment>
<name>A0ABQ9TUN2_SAGOE</name>
<evidence type="ECO:0000256" key="1">
    <source>
        <dbReference type="SAM" id="MobiDB-lite"/>
    </source>
</evidence>
<keyword evidence="3" id="KW-1185">Reference proteome</keyword>
<feature type="region of interest" description="Disordered" evidence="1">
    <location>
        <begin position="1"/>
        <end position="20"/>
    </location>
</feature>
<accession>A0ABQ9TUN2</accession>
<protein>
    <submittedName>
        <fullName evidence="2">Uncharacterized protein</fullName>
    </submittedName>
</protein>
<feature type="region of interest" description="Disordered" evidence="1">
    <location>
        <begin position="58"/>
        <end position="91"/>
    </location>
</feature>
<proteinExistence type="predicted"/>
<dbReference type="Proteomes" id="UP001266305">
    <property type="component" value="Unassembled WGS sequence"/>
</dbReference>
<organism evidence="2 3">
    <name type="scientific">Saguinus oedipus</name>
    <name type="common">Cotton-top tamarin</name>
    <name type="synonym">Oedipomidas oedipus</name>
    <dbReference type="NCBI Taxonomy" id="9490"/>
    <lineage>
        <taxon>Eukaryota</taxon>
        <taxon>Metazoa</taxon>
        <taxon>Chordata</taxon>
        <taxon>Craniata</taxon>
        <taxon>Vertebrata</taxon>
        <taxon>Euteleostomi</taxon>
        <taxon>Mammalia</taxon>
        <taxon>Eutheria</taxon>
        <taxon>Euarchontoglires</taxon>
        <taxon>Primates</taxon>
        <taxon>Haplorrhini</taxon>
        <taxon>Platyrrhini</taxon>
        <taxon>Cebidae</taxon>
        <taxon>Callitrichinae</taxon>
        <taxon>Saguinus</taxon>
    </lineage>
</organism>